<comment type="caution">
    <text evidence="3">The sequence shown here is derived from an EMBL/GenBank/DDBJ whole genome shotgun (WGS) entry which is preliminary data.</text>
</comment>
<dbReference type="PANTHER" id="PTHR43022:SF1">
    <property type="entry name" value="PROTEIN SMF"/>
    <property type="match status" value="1"/>
</dbReference>
<dbReference type="Gene3D" id="3.40.50.450">
    <property type="match status" value="1"/>
</dbReference>
<evidence type="ECO:0000256" key="1">
    <source>
        <dbReference type="ARBA" id="ARBA00006525"/>
    </source>
</evidence>
<dbReference type="InterPro" id="IPR003488">
    <property type="entry name" value="DprA"/>
</dbReference>
<dbReference type="PANTHER" id="PTHR43022">
    <property type="entry name" value="PROTEIN SMF"/>
    <property type="match status" value="1"/>
</dbReference>
<dbReference type="AlphaFoldDB" id="A0A5C6RJR0"/>
<keyword evidence="4" id="KW-1185">Reference proteome</keyword>
<dbReference type="RefSeq" id="WP_147168503.1">
    <property type="nucleotide sequence ID" value="NZ_VOOR01000036.1"/>
</dbReference>
<dbReference type="Pfam" id="PF02481">
    <property type="entry name" value="DNA_processg_A"/>
    <property type="match status" value="1"/>
</dbReference>
<feature type="domain" description="Smf/DprA SLOG" evidence="2">
    <location>
        <begin position="90"/>
        <end position="289"/>
    </location>
</feature>
<dbReference type="SUPFAM" id="SSF102405">
    <property type="entry name" value="MCP/YpsA-like"/>
    <property type="match status" value="1"/>
</dbReference>
<name>A0A5C6RJR0_9BACT</name>
<dbReference type="InterPro" id="IPR057666">
    <property type="entry name" value="DrpA_SLOG"/>
</dbReference>
<comment type="similarity">
    <text evidence="1">Belongs to the DprA/Smf family.</text>
</comment>
<organism evidence="3 4">
    <name type="scientific">Phaeodactylibacter luteus</name>
    <dbReference type="NCBI Taxonomy" id="1564516"/>
    <lineage>
        <taxon>Bacteria</taxon>
        <taxon>Pseudomonadati</taxon>
        <taxon>Bacteroidota</taxon>
        <taxon>Saprospiria</taxon>
        <taxon>Saprospirales</taxon>
        <taxon>Haliscomenobacteraceae</taxon>
        <taxon>Phaeodactylibacter</taxon>
    </lineage>
</organism>
<dbReference type="Proteomes" id="UP000321580">
    <property type="component" value="Unassembled WGS sequence"/>
</dbReference>
<dbReference type="OrthoDB" id="9785707at2"/>
<evidence type="ECO:0000259" key="2">
    <source>
        <dbReference type="Pfam" id="PF02481"/>
    </source>
</evidence>
<dbReference type="GO" id="GO:0009294">
    <property type="term" value="P:DNA-mediated transformation"/>
    <property type="evidence" value="ECO:0007669"/>
    <property type="project" value="InterPro"/>
</dbReference>
<protein>
    <submittedName>
        <fullName evidence="3">DNA-processing protein DprA</fullName>
    </submittedName>
</protein>
<gene>
    <name evidence="3" type="ORF">FRY97_15670</name>
</gene>
<dbReference type="EMBL" id="VOOR01000036">
    <property type="protein sequence ID" value="TXB62149.1"/>
    <property type="molecule type" value="Genomic_DNA"/>
</dbReference>
<sequence length="388" mass="44071">MNKLQLSETPHWITIAHLPKWRTEQKNRLIVKIFHERESNFEEFFSLTQSEWIRDFGLTKKETYSLEKAKEEIPNNSFYAEDLISQGFEVIPINSKEFSNTLKKNLKVKHTPPVIYAKGNKQLLLENSIAIVGSRKASKTSLDFTDSIAKKASKEYKVVVSGFAKGVDRQALDSALKYNGQSIIVLPQGITTFKSGFKKYYKEIVEGNLLVLSTFHPRAKWSVGLAMARNPIIYGLANEIYVAESSQKGGTWEGVQDGLKKGRTIYVRYPNPKEKNANLLLIQKGAVGVDFKGDKVINGSYSAPEPVIEKLKEPATTPIKKEVELDNNSLFDLLKENAFSSKEIIKKLQLDWSSRKMTSYLKKLENIEVLKSKPLKFQLKNNSIKTLF</sequence>
<evidence type="ECO:0000313" key="3">
    <source>
        <dbReference type="EMBL" id="TXB62149.1"/>
    </source>
</evidence>
<reference evidence="3 4" key="1">
    <citation type="submission" date="2019-08" db="EMBL/GenBank/DDBJ databases">
        <title>Genome of Phaeodactylibacter luteus.</title>
        <authorList>
            <person name="Bowman J.P."/>
        </authorList>
    </citation>
    <scope>NUCLEOTIDE SEQUENCE [LARGE SCALE GENOMIC DNA]</scope>
    <source>
        <strain evidence="3 4">KCTC 42180</strain>
    </source>
</reference>
<accession>A0A5C6RJR0</accession>
<evidence type="ECO:0000313" key="4">
    <source>
        <dbReference type="Proteomes" id="UP000321580"/>
    </source>
</evidence>
<proteinExistence type="inferred from homology"/>